<evidence type="ECO:0000313" key="2">
    <source>
        <dbReference type="Proteomes" id="UP000010932"/>
    </source>
</evidence>
<evidence type="ECO:0000313" key="1">
    <source>
        <dbReference type="EMBL" id="ELP54533.1"/>
    </source>
</evidence>
<comment type="caution">
    <text evidence="1">The sequence shown here is derived from an EMBL/GenBank/DDBJ whole genome shotgun (WGS) entry which is preliminary data.</text>
</comment>
<dbReference type="PATRIC" id="fig|1134457.3.peg.4085"/>
<protein>
    <submittedName>
        <fullName evidence="1">Uncharacterized protein</fullName>
    </submittedName>
</protein>
<dbReference type="Proteomes" id="UP000010932">
    <property type="component" value="Unassembled WGS sequence"/>
</dbReference>
<dbReference type="EMBL" id="ANKQ01000002">
    <property type="protein sequence ID" value="ELP54533.1"/>
    <property type="molecule type" value="Genomic_DNA"/>
</dbReference>
<name>L7E7B8_MICAE</name>
<reference evidence="1 2" key="1">
    <citation type="journal article" date="2013" name="Genome Announc.">
        <title>Whole-Genome Sequence of Microcystis aeruginosa TAIHU98, a Nontoxic Bloom-Forming Strain Isolated from Taihu Lake, China.</title>
        <authorList>
            <person name="Yang C."/>
            <person name="Zhang W."/>
            <person name="Ren M."/>
            <person name="Song L."/>
            <person name="Li T."/>
            <person name="Zhao J."/>
        </authorList>
    </citation>
    <scope>NUCLEOTIDE SEQUENCE [LARGE SCALE GENOMIC DNA]</scope>
    <source>
        <strain evidence="1 2">TAIHU98</strain>
    </source>
</reference>
<accession>L7E7B8</accession>
<sequence length="37" mass="4257">MAFLPTANPQQLTPREDYEGHLLKKTCPLFLRNVNIS</sequence>
<gene>
    <name evidence="1" type="ORF">O53_3354</name>
</gene>
<organism evidence="1 2">
    <name type="scientific">Microcystis aeruginosa TAIHU98</name>
    <dbReference type="NCBI Taxonomy" id="1134457"/>
    <lineage>
        <taxon>Bacteria</taxon>
        <taxon>Bacillati</taxon>
        <taxon>Cyanobacteriota</taxon>
        <taxon>Cyanophyceae</taxon>
        <taxon>Oscillatoriophycideae</taxon>
        <taxon>Chroococcales</taxon>
        <taxon>Microcystaceae</taxon>
        <taxon>Microcystis</taxon>
    </lineage>
</organism>
<proteinExistence type="predicted"/>
<dbReference type="AlphaFoldDB" id="L7E7B8"/>